<keyword evidence="1" id="KW-0732">Signal</keyword>
<proteinExistence type="predicted"/>
<evidence type="ECO:0000313" key="2">
    <source>
        <dbReference type="EMBL" id="MBN1574584.1"/>
    </source>
</evidence>
<evidence type="ECO:0000313" key="3">
    <source>
        <dbReference type="Proteomes" id="UP000809273"/>
    </source>
</evidence>
<reference evidence="2" key="1">
    <citation type="journal article" date="2021" name="Environ. Microbiol.">
        <title>Genomic characterization of three novel Desulfobacterota classes expand the metabolic and phylogenetic diversity of the phylum.</title>
        <authorList>
            <person name="Murphy C.L."/>
            <person name="Biggerstaff J."/>
            <person name="Eichhorn A."/>
            <person name="Ewing E."/>
            <person name="Shahan R."/>
            <person name="Soriano D."/>
            <person name="Stewart S."/>
            <person name="VanMol K."/>
            <person name="Walker R."/>
            <person name="Walters P."/>
            <person name="Elshahed M.S."/>
            <person name="Youssef N.H."/>
        </authorList>
    </citation>
    <scope>NUCLEOTIDE SEQUENCE</scope>
    <source>
        <strain evidence="2">Zod_Metabat.24</strain>
    </source>
</reference>
<reference evidence="2" key="2">
    <citation type="submission" date="2021-01" db="EMBL/GenBank/DDBJ databases">
        <authorList>
            <person name="Hahn C.R."/>
            <person name="Youssef N.H."/>
            <person name="Elshahed M."/>
        </authorList>
    </citation>
    <scope>NUCLEOTIDE SEQUENCE</scope>
    <source>
        <strain evidence="2">Zod_Metabat.24</strain>
    </source>
</reference>
<gene>
    <name evidence="2" type="ORF">JW984_15410</name>
</gene>
<name>A0A9D8KH55_9DELT</name>
<dbReference type="EMBL" id="JAFGIX010000084">
    <property type="protein sequence ID" value="MBN1574584.1"/>
    <property type="molecule type" value="Genomic_DNA"/>
</dbReference>
<feature type="signal peptide" evidence="1">
    <location>
        <begin position="1"/>
        <end position="24"/>
    </location>
</feature>
<dbReference type="AlphaFoldDB" id="A0A9D8KH55"/>
<dbReference type="PROSITE" id="PS51257">
    <property type="entry name" value="PROKAR_LIPOPROTEIN"/>
    <property type="match status" value="1"/>
</dbReference>
<feature type="chain" id="PRO_5039152274" description="DUF2147 domain-containing protein" evidence="1">
    <location>
        <begin position="25"/>
        <end position="150"/>
    </location>
</feature>
<comment type="caution">
    <text evidence="2">The sequence shown here is derived from an EMBL/GenBank/DDBJ whole genome shotgun (WGS) entry which is preliminary data.</text>
</comment>
<sequence>MKKSALILTISILMTACLSTLAFGEELKVQNSLFVDVAIIDFNGKIYDANRWTLGTYNLKGIVYNQSFEHIGFVEQSDGVSEVKDIHYKVMAKVAEDGEITDADGNLMGKITETKITDKDGRLLFRLSGSMVQKGLLVYLFFFNDTFRSK</sequence>
<organism evidence="2 3">
    <name type="scientific">Candidatus Zymogenus saltonus</name>
    <dbReference type="NCBI Taxonomy" id="2844893"/>
    <lineage>
        <taxon>Bacteria</taxon>
        <taxon>Deltaproteobacteria</taxon>
        <taxon>Candidatus Zymogenia</taxon>
        <taxon>Candidatus Zymogeniales</taxon>
        <taxon>Candidatus Zymogenaceae</taxon>
        <taxon>Candidatus Zymogenus</taxon>
    </lineage>
</organism>
<protein>
    <recommendedName>
        <fullName evidence="4">DUF2147 domain-containing protein</fullName>
    </recommendedName>
</protein>
<accession>A0A9D8KH55</accession>
<evidence type="ECO:0008006" key="4">
    <source>
        <dbReference type="Google" id="ProtNLM"/>
    </source>
</evidence>
<dbReference type="Proteomes" id="UP000809273">
    <property type="component" value="Unassembled WGS sequence"/>
</dbReference>
<evidence type="ECO:0000256" key="1">
    <source>
        <dbReference type="SAM" id="SignalP"/>
    </source>
</evidence>